<name>A0ABR9C4L4_9HYPH</name>
<dbReference type="PANTHER" id="PTHR44688:SF16">
    <property type="entry name" value="DNA-BINDING TRANSCRIPTIONAL ACTIVATOR DEVR_DOSR"/>
    <property type="match status" value="1"/>
</dbReference>
<keyword evidence="6" id="KW-1185">Reference proteome</keyword>
<dbReference type="InterPro" id="IPR005143">
    <property type="entry name" value="TF_LuxR_autoind-bd_dom"/>
</dbReference>
<dbReference type="InterPro" id="IPR036693">
    <property type="entry name" value="TF_LuxR_autoind-bd_dom_sf"/>
</dbReference>
<evidence type="ECO:0000259" key="4">
    <source>
        <dbReference type="PROSITE" id="PS50043"/>
    </source>
</evidence>
<dbReference type="PANTHER" id="PTHR44688">
    <property type="entry name" value="DNA-BINDING TRANSCRIPTIONAL ACTIVATOR DEVR_DOSR"/>
    <property type="match status" value="1"/>
</dbReference>
<evidence type="ECO:0000313" key="6">
    <source>
        <dbReference type="Proteomes" id="UP000615687"/>
    </source>
</evidence>
<dbReference type="Pfam" id="PF00196">
    <property type="entry name" value="GerE"/>
    <property type="match status" value="1"/>
</dbReference>
<evidence type="ECO:0000256" key="1">
    <source>
        <dbReference type="ARBA" id="ARBA00023015"/>
    </source>
</evidence>
<dbReference type="Proteomes" id="UP000615687">
    <property type="component" value="Unassembled WGS sequence"/>
</dbReference>
<dbReference type="Pfam" id="PF03472">
    <property type="entry name" value="Autoind_bind"/>
    <property type="match status" value="1"/>
</dbReference>
<dbReference type="Gene3D" id="3.30.450.80">
    <property type="entry name" value="Transcription factor LuxR-like, autoinducer-binding domain"/>
    <property type="match status" value="1"/>
</dbReference>
<dbReference type="Gene3D" id="1.10.10.10">
    <property type="entry name" value="Winged helix-like DNA-binding domain superfamily/Winged helix DNA-binding domain"/>
    <property type="match status" value="1"/>
</dbReference>
<evidence type="ECO:0000256" key="2">
    <source>
        <dbReference type="ARBA" id="ARBA00023125"/>
    </source>
</evidence>
<accession>A0ABR9C4L4</accession>
<dbReference type="InterPro" id="IPR016032">
    <property type="entry name" value="Sig_transdc_resp-reg_C-effctor"/>
</dbReference>
<proteinExistence type="predicted"/>
<dbReference type="SMART" id="SM00421">
    <property type="entry name" value="HTH_LUXR"/>
    <property type="match status" value="1"/>
</dbReference>
<organism evidence="5 6">
    <name type="scientific">Roseibium polysiphoniae</name>
    <dbReference type="NCBI Taxonomy" id="2571221"/>
    <lineage>
        <taxon>Bacteria</taxon>
        <taxon>Pseudomonadati</taxon>
        <taxon>Pseudomonadota</taxon>
        <taxon>Alphaproteobacteria</taxon>
        <taxon>Hyphomicrobiales</taxon>
        <taxon>Stappiaceae</taxon>
        <taxon>Roseibium</taxon>
    </lineage>
</organism>
<dbReference type="CDD" id="cd06170">
    <property type="entry name" value="LuxR_C_like"/>
    <property type="match status" value="1"/>
</dbReference>
<keyword evidence="2" id="KW-0238">DNA-binding</keyword>
<dbReference type="PRINTS" id="PR00038">
    <property type="entry name" value="HTHLUXR"/>
</dbReference>
<dbReference type="InterPro" id="IPR036388">
    <property type="entry name" value="WH-like_DNA-bd_sf"/>
</dbReference>
<dbReference type="PROSITE" id="PS50043">
    <property type="entry name" value="HTH_LUXR_2"/>
    <property type="match status" value="1"/>
</dbReference>
<dbReference type="InterPro" id="IPR000792">
    <property type="entry name" value="Tscrpt_reg_LuxR_C"/>
</dbReference>
<comment type="caution">
    <text evidence="5">The sequence shown here is derived from an EMBL/GenBank/DDBJ whole genome shotgun (WGS) entry which is preliminary data.</text>
</comment>
<gene>
    <name evidence="5" type="ORF">IG617_00665</name>
</gene>
<evidence type="ECO:0000256" key="3">
    <source>
        <dbReference type="ARBA" id="ARBA00023163"/>
    </source>
</evidence>
<feature type="domain" description="HTH luxR-type" evidence="4">
    <location>
        <begin position="177"/>
        <end position="242"/>
    </location>
</feature>
<protein>
    <submittedName>
        <fullName evidence="5">LuxR family transcriptional regulator</fullName>
    </submittedName>
</protein>
<keyword evidence="1" id="KW-0805">Transcription regulation</keyword>
<reference evidence="5 6" key="1">
    <citation type="submission" date="2020-09" db="EMBL/GenBank/DDBJ databases">
        <title>The genome sequence of type strain Labrenzia polysiphoniae KACC 19711.</title>
        <authorList>
            <person name="Liu Y."/>
        </authorList>
    </citation>
    <scope>NUCLEOTIDE SEQUENCE [LARGE SCALE GENOMIC DNA]</scope>
    <source>
        <strain evidence="5 6">KACC 19711</strain>
    </source>
</reference>
<sequence length="252" mass="28236">MADLGAHVESILNALSGEEAFQIFYSAVQDYGYDNACFTLITDHPSIDHAAMHGFTTNYPDDWMEFYGEQSLFDIDPVVYYLFKKQAAFYWGEATRTKLADERVAPIVRERVQTMMNLAADAGLADGVGIPFVSRSGEISGVGLSRRDVIKDPSYSELAEVNLLATVFKDRFLSFHKADGCPALTNRESEVLCWASEGKTDVEIADQIGVSEPAVRFHWSNIFKKLEVTNRLMATTKAMRLNLITLQRSRLL</sequence>
<dbReference type="EMBL" id="JACYXJ010000001">
    <property type="protein sequence ID" value="MBD8874782.1"/>
    <property type="molecule type" value="Genomic_DNA"/>
</dbReference>
<dbReference type="SUPFAM" id="SSF46894">
    <property type="entry name" value="C-terminal effector domain of the bipartite response regulators"/>
    <property type="match status" value="1"/>
</dbReference>
<dbReference type="RefSeq" id="WP_192106400.1">
    <property type="nucleotide sequence ID" value="NZ_JACYXJ010000001.1"/>
</dbReference>
<evidence type="ECO:0000313" key="5">
    <source>
        <dbReference type="EMBL" id="MBD8874782.1"/>
    </source>
</evidence>
<keyword evidence="3" id="KW-0804">Transcription</keyword>
<dbReference type="SUPFAM" id="SSF75516">
    <property type="entry name" value="Pheromone-binding domain of LuxR-like quorum-sensing transcription factors"/>
    <property type="match status" value="1"/>
</dbReference>